<evidence type="ECO:0000256" key="3">
    <source>
        <dbReference type="ARBA" id="ARBA00022842"/>
    </source>
</evidence>
<dbReference type="PANTHER" id="PTHR24093">
    <property type="entry name" value="CATION TRANSPORTING ATPASE"/>
    <property type="match status" value="1"/>
</dbReference>
<feature type="compositionally biased region" description="Basic residues" evidence="7">
    <location>
        <begin position="44"/>
        <end position="56"/>
    </location>
</feature>
<evidence type="ECO:0000256" key="2">
    <source>
        <dbReference type="ARBA" id="ARBA00022692"/>
    </source>
</evidence>
<proteinExistence type="predicted"/>
<keyword evidence="2 8" id="KW-0812">Transmembrane</keyword>
<feature type="transmembrane region" description="Helical" evidence="8">
    <location>
        <begin position="831"/>
        <end position="850"/>
    </location>
</feature>
<feature type="transmembrane region" description="Helical" evidence="8">
    <location>
        <begin position="768"/>
        <end position="785"/>
    </location>
</feature>
<dbReference type="Gene3D" id="3.40.50.1000">
    <property type="entry name" value="HAD superfamily/HAD-like"/>
    <property type="match status" value="1"/>
</dbReference>
<dbReference type="GO" id="GO:0005388">
    <property type="term" value="F:P-type calcium transporter activity"/>
    <property type="evidence" value="ECO:0007669"/>
    <property type="project" value="TreeGrafter"/>
</dbReference>
<dbReference type="Pfam" id="PF00702">
    <property type="entry name" value="Hydrolase"/>
    <property type="match status" value="1"/>
</dbReference>
<keyword evidence="5 8" id="KW-1133">Transmembrane helix</keyword>
<dbReference type="Gene3D" id="1.20.1110.10">
    <property type="entry name" value="Calcium-transporting ATPase, transmembrane domain"/>
    <property type="match status" value="1"/>
</dbReference>
<dbReference type="PANTHER" id="PTHR24093:SF508">
    <property type="entry name" value="CALCIUM-TRANSPORTING ATPASE CTPE"/>
    <property type="match status" value="1"/>
</dbReference>
<dbReference type="SFLD" id="SFLDG00002">
    <property type="entry name" value="C1.7:_P-type_atpase_like"/>
    <property type="match status" value="1"/>
</dbReference>
<keyword evidence="4" id="KW-1278">Translocase</keyword>
<dbReference type="SFLD" id="SFLDS00003">
    <property type="entry name" value="Haloacid_Dehalogenase"/>
    <property type="match status" value="1"/>
</dbReference>
<accession>A0A1I7MNL2</accession>
<dbReference type="GO" id="GO:0005886">
    <property type="term" value="C:plasma membrane"/>
    <property type="evidence" value="ECO:0007669"/>
    <property type="project" value="UniProtKB-SubCell"/>
</dbReference>
<gene>
    <name evidence="10" type="ORF">SAMN04487966_107125</name>
</gene>
<dbReference type="InterPro" id="IPR023298">
    <property type="entry name" value="ATPase_P-typ_TM_dom_sf"/>
</dbReference>
<evidence type="ECO:0000313" key="11">
    <source>
        <dbReference type="Proteomes" id="UP000198881"/>
    </source>
</evidence>
<protein>
    <submittedName>
        <fullName evidence="10">Cation-transporting ATPase E</fullName>
    </submittedName>
</protein>
<evidence type="ECO:0000256" key="7">
    <source>
        <dbReference type="SAM" id="MobiDB-lite"/>
    </source>
</evidence>
<evidence type="ECO:0000259" key="9">
    <source>
        <dbReference type="Pfam" id="PF00122"/>
    </source>
</evidence>
<evidence type="ECO:0000256" key="8">
    <source>
        <dbReference type="SAM" id="Phobius"/>
    </source>
</evidence>
<feature type="transmembrane region" description="Helical" evidence="8">
    <location>
        <begin position="797"/>
        <end position="819"/>
    </location>
</feature>
<feature type="region of interest" description="Disordered" evidence="7">
    <location>
        <begin position="458"/>
        <end position="489"/>
    </location>
</feature>
<organism evidence="10 11">
    <name type="scientific">Micrococcus terreus</name>
    <dbReference type="NCBI Taxonomy" id="574650"/>
    <lineage>
        <taxon>Bacteria</taxon>
        <taxon>Bacillati</taxon>
        <taxon>Actinomycetota</taxon>
        <taxon>Actinomycetes</taxon>
        <taxon>Micrococcales</taxon>
        <taxon>Micrococcaceae</taxon>
        <taxon>Micrococcus</taxon>
    </lineage>
</organism>
<dbReference type="PRINTS" id="PR00119">
    <property type="entry name" value="CATATPASE"/>
</dbReference>
<evidence type="ECO:0000256" key="6">
    <source>
        <dbReference type="ARBA" id="ARBA00023136"/>
    </source>
</evidence>
<dbReference type="SUPFAM" id="SSF56784">
    <property type="entry name" value="HAD-like"/>
    <property type="match status" value="1"/>
</dbReference>
<feature type="compositionally biased region" description="Basic and acidic residues" evidence="7">
    <location>
        <begin position="1"/>
        <end position="13"/>
    </location>
</feature>
<feature type="transmembrane region" description="Helical" evidence="8">
    <location>
        <begin position="733"/>
        <end position="756"/>
    </location>
</feature>
<feature type="transmembrane region" description="Helical" evidence="8">
    <location>
        <begin position="126"/>
        <end position="144"/>
    </location>
</feature>
<feature type="transmembrane region" description="Helical" evidence="8">
    <location>
        <begin position="894"/>
        <end position="912"/>
    </location>
</feature>
<comment type="subcellular location">
    <subcellularLocation>
        <location evidence="1">Cell membrane</location>
        <topology evidence="1">Multi-pass membrane protein</topology>
    </subcellularLocation>
</comment>
<dbReference type="GO" id="GO:0016887">
    <property type="term" value="F:ATP hydrolysis activity"/>
    <property type="evidence" value="ECO:0007669"/>
    <property type="project" value="InterPro"/>
</dbReference>
<dbReference type="AlphaFoldDB" id="A0A1I7MNL2"/>
<dbReference type="InterPro" id="IPR059000">
    <property type="entry name" value="ATPase_P-type_domA"/>
</dbReference>
<dbReference type="PROSITE" id="PS00154">
    <property type="entry name" value="ATPASE_E1_E2"/>
    <property type="match status" value="1"/>
</dbReference>
<name>A0A1I7MNL2_9MICC</name>
<evidence type="ECO:0000256" key="5">
    <source>
        <dbReference type="ARBA" id="ARBA00022989"/>
    </source>
</evidence>
<dbReference type="Gene3D" id="2.70.150.10">
    <property type="entry name" value="Calcium-transporting ATPase, cytoplasmic transduction domain A"/>
    <property type="match status" value="1"/>
</dbReference>
<evidence type="ECO:0000313" key="10">
    <source>
        <dbReference type="EMBL" id="SFV23504.1"/>
    </source>
</evidence>
<dbReference type="InterPro" id="IPR008250">
    <property type="entry name" value="ATPase_P-typ_transduc_dom_A_sf"/>
</dbReference>
<keyword evidence="6 8" id="KW-0472">Membrane</keyword>
<feature type="transmembrane region" description="Helical" evidence="8">
    <location>
        <begin position="862"/>
        <end position="882"/>
    </location>
</feature>
<dbReference type="GO" id="GO:0005524">
    <property type="term" value="F:ATP binding"/>
    <property type="evidence" value="ECO:0007669"/>
    <property type="project" value="InterPro"/>
</dbReference>
<evidence type="ECO:0000256" key="1">
    <source>
        <dbReference type="ARBA" id="ARBA00004651"/>
    </source>
</evidence>
<evidence type="ECO:0000256" key="4">
    <source>
        <dbReference type="ARBA" id="ARBA00022967"/>
    </source>
</evidence>
<dbReference type="SFLD" id="SFLDF00027">
    <property type="entry name" value="p-type_atpase"/>
    <property type="match status" value="1"/>
</dbReference>
<feature type="compositionally biased region" description="Basic and acidic residues" evidence="7">
    <location>
        <begin position="31"/>
        <end position="43"/>
    </location>
</feature>
<sequence>MRRRQDSEPDRDVPPGVTDLRTADASPLGAHAEHEDGADLHPHEQKRRHHLGRRGVHGLTRPGDHVLAGRGLDGADIVVREEAGLTNRQPKDTSRSIWKILRVHVLTLFNLAIGACAVAIIVLGRWFDLVFCLAAVANVVIGVIQEYSAKRKLDRIALLHQDAAHVLRDGAETDVRLEEILLDDAVVLRRGDQVPADGIVLTSDGLDIDESLLTGESDPVAKSVGDGVLSGSAVLSGYGIFRVTAVGADSHASQLAIEARKFSKIHSELRGALDTVAKWLTIALVPIVAIIVHGQVQAVGGWAYVLENDAFEPAVVAAVASITSMIPQGLALMTTISFAVAALKLAQEKVLIQEQPAVEILARVDTVCLDKTGTLTEGGIVFDTVTPAHPGVVMDAGSDAAEPAEPQPWRQVLAWFGADPNANPTTLALREAFTQRPAERSTAQVAFSSARRWSAVAFGTPTSPGLPDDGPSPSAATSGSAAPSAPASAPADSLRGAWVLAAPEVVLDAAGDHLDPDHVQRLERQCQSSASQGLRTMVLARSLSPAAVGNAVPEEAGTWFGAGEDLPAALMPEAVLTFRENVRSDAHETLEFFREQGVALKVISGDNPRTVAAVAREVGMELVGDGYDARRLPEDPEELARVLEEHSVFGRVSPDQKKSMVQALQSRGHVVAMTGDGINDALALKTADLGIAMGNGAPATKAVSRMVLLDGKFARLPSVLAEGRKVIANMERLAHMFLTKTSYAVLFGVVFSLFAWQFPLLPRQASTVDFLMIGLPTFFLALMPNPRRYVPGFLGRALTFAIPSGVVILLGMLAVNAYARWFVEDPATVSVQQIQTSSVMTLTLMGLWVLNLISRPLNRWKLLLIGSMYVLLFLVLTVPISQQFHQFELPPLDLGLAAVAIGAVACLLLEGIHRWHHARLSLAPEDPRPAA</sequence>
<dbReference type="SUPFAM" id="SSF81653">
    <property type="entry name" value="Calcium ATPase, transduction domain A"/>
    <property type="match status" value="1"/>
</dbReference>
<dbReference type="Pfam" id="PF00122">
    <property type="entry name" value="E1-E2_ATPase"/>
    <property type="match status" value="1"/>
</dbReference>
<keyword evidence="11" id="KW-1185">Reference proteome</keyword>
<dbReference type="NCBIfam" id="TIGR01494">
    <property type="entry name" value="ATPase_P-type"/>
    <property type="match status" value="2"/>
</dbReference>
<feature type="compositionally biased region" description="Low complexity" evidence="7">
    <location>
        <begin position="459"/>
        <end position="489"/>
    </location>
</feature>
<dbReference type="InterPro" id="IPR001757">
    <property type="entry name" value="P_typ_ATPase"/>
</dbReference>
<dbReference type="InterPro" id="IPR018303">
    <property type="entry name" value="ATPase_P-typ_P_site"/>
</dbReference>
<dbReference type="Proteomes" id="UP000198881">
    <property type="component" value="Unassembled WGS sequence"/>
</dbReference>
<dbReference type="InterPro" id="IPR023214">
    <property type="entry name" value="HAD_sf"/>
</dbReference>
<feature type="transmembrane region" description="Helical" evidence="8">
    <location>
        <begin position="100"/>
        <end position="120"/>
    </location>
</feature>
<keyword evidence="3" id="KW-0460">Magnesium</keyword>
<dbReference type="InterPro" id="IPR036412">
    <property type="entry name" value="HAD-like_sf"/>
</dbReference>
<dbReference type="InterPro" id="IPR044492">
    <property type="entry name" value="P_typ_ATPase_HD_dom"/>
</dbReference>
<dbReference type="STRING" id="574650.SAMN04487966_107125"/>
<feature type="transmembrane region" description="Helical" evidence="8">
    <location>
        <begin position="316"/>
        <end position="343"/>
    </location>
</feature>
<dbReference type="SUPFAM" id="SSF81665">
    <property type="entry name" value="Calcium ATPase, transmembrane domain M"/>
    <property type="match status" value="1"/>
</dbReference>
<dbReference type="PRINTS" id="PR00120">
    <property type="entry name" value="HATPASE"/>
</dbReference>
<feature type="region of interest" description="Disordered" evidence="7">
    <location>
        <begin position="1"/>
        <end position="67"/>
    </location>
</feature>
<feature type="domain" description="P-type ATPase A" evidence="9">
    <location>
        <begin position="159"/>
        <end position="256"/>
    </location>
</feature>
<dbReference type="EMBL" id="FPCG01000007">
    <property type="protein sequence ID" value="SFV23504.1"/>
    <property type="molecule type" value="Genomic_DNA"/>
</dbReference>
<reference evidence="10 11" key="1">
    <citation type="submission" date="2016-10" db="EMBL/GenBank/DDBJ databases">
        <authorList>
            <person name="de Groot N.N."/>
        </authorList>
    </citation>
    <scope>NUCLEOTIDE SEQUENCE [LARGE SCALE GENOMIC DNA]</scope>
    <source>
        <strain evidence="10 11">CGMCC 1.7054</strain>
    </source>
</reference>
<feature type="transmembrane region" description="Helical" evidence="8">
    <location>
        <begin position="276"/>
        <end position="296"/>
    </location>
</feature>